<dbReference type="AlphaFoldDB" id="A0A0N9ZXP5"/>
<dbReference type="InterPro" id="IPR008473">
    <property type="entry name" value="Phage_holin_3_7"/>
</dbReference>
<reference evidence="1" key="1">
    <citation type="submission" date="2015-08" db="EMBL/GenBank/DDBJ databases">
        <title>Pseudomonas aeruginosa strain CCBH4851 chromosome region.</title>
        <authorList>
            <person name="Silveira M.C."/>
            <person name="Carvalho-Assef A.P.D."/>
            <person name="Albano R.M."/>
        </authorList>
    </citation>
    <scope>NUCLEOTIDE SEQUENCE</scope>
    <source>
        <strain evidence="1">CCBH4851</strain>
    </source>
</reference>
<name>A0A0N9ZXP5_PSEAI</name>
<organism evidence="1">
    <name type="scientific">Pseudomonas aeruginosa</name>
    <dbReference type="NCBI Taxonomy" id="287"/>
    <lineage>
        <taxon>Bacteria</taxon>
        <taxon>Pseudomonadati</taxon>
        <taxon>Pseudomonadota</taxon>
        <taxon>Gammaproteobacteria</taxon>
        <taxon>Pseudomonadales</taxon>
        <taxon>Pseudomonadaceae</taxon>
        <taxon>Pseudomonas</taxon>
    </lineage>
</organism>
<accession>A0A0N9ZXP5</accession>
<gene>
    <name evidence="1" type="ORF">CCBH4851_00210</name>
</gene>
<protein>
    <submittedName>
        <fullName evidence="1">Uncharacterized protein</fullName>
    </submittedName>
</protein>
<dbReference type="PATRIC" id="fig|287.2966.peg.2762"/>
<proteinExistence type="predicted"/>
<evidence type="ECO:0000313" key="1">
    <source>
        <dbReference type="EMBL" id="ALI58914.1"/>
    </source>
</evidence>
<dbReference type="RefSeq" id="WP_019727216.1">
    <property type="nucleotide sequence ID" value="NZ_CAADLW010000052.1"/>
</dbReference>
<dbReference type="EMBL" id="KT454971">
    <property type="protein sequence ID" value="ALI58914.1"/>
    <property type="molecule type" value="Genomic_DNA"/>
</dbReference>
<sequence>MVDLVTLTAAAVCGAISCRIFTYQRHGATYRFGVSLCAYILAAGTGMQALSISLAVLMARHATPISPYLLAVLVVLLVLVYRNKGNIAPILRLS</sequence>
<dbReference type="Pfam" id="PF05449">
    <property type="entry name" value="Phage_holin_3_7"/>
    <property type="match status" value="1"/>
</dbReference>